<dbReference type="EMBL" id="CADEAL010000386">
    <property type="protein sequence ID" value="CAB1419376.1"/>
    <property type="molecule type" value="Genomic_DNA"/>
</dbReference>
<dbReference type="Proteomes" id="UP001153269">
    <property type="component" value="Unassembled WGS sequence"/>
</dbReference>
<keyword evidence="2" id="KW-1185">Reference proteome</keyword>
<evidence type="ECO:0000313" key="1">
    <source>
        <dbReference type="EMBL" id="CAB1419376.1"/>
    </source>
</evidence>
<name>A0A9N7TUH9_PLEPL</name>
<comment type="caution">
    <text evidence="1">The sequence shown here is derived from an EMBL/GenBank/DDBJ whole genome shotgun (WGS) entry which is preliminary data.</text>
</comment>
<gene>
    <name evidence="1" type="ORF">PLEPLA_LOCUS7207</name>
</gene>
<evidence type="ECO:0000313" key="2">
    <source>
        <dbReference type="Proteomes" id="UP001153269"/>
    </source>
</evidence>
<proteinExistence type="predicted"/>
<protein>
    <submittedName>
        <fullName evidence="1">Uncharacterized protein</fullName>
    </submittedName>
</protein>
<accession>A0A9N7TUH9</accession>
<organism evidence="1 2">
    <name type="scientific">Pleuronectes platessa</name>
    <name type="common">European plaice</name>
    <dbReference type="NCBI Taxonomy" id="8262"/>
    <lineage>
        <taxon>Eukaryota</taxon>
        <taxon>Metazoa</taxon>
        <taxon>Chordata</taxon>
        <taxon>Craniata</taxon>
        <taxon>Vertebrata</taxon>
        <taxon>Euteleostomi</taxon>
        <taxon>Actinopterygii</taxon>
        <taxon>Neopterygii</taxon>
        <taxon>Teleostei</taxon>
        <taxon>Neoteleostei</taxon>
        <taxon>Acanthomorphata</taxon>
        <taxon>Carangaria</taxon>
        <taxon>Pleuronectiformes</taxon>
        <taxon>Pleuronectoidei</taxon>
        <taxon>Pleuronectidae</taxon>
        <taxon>Pleuronectes</taxon>
    </lineage>
</organism>
<dbReference type="AlphaFoldDB" id="A0A9N7TUH9"/>
<sequence>MSGYSSSQDSQSRADVLMVQPDTNAVGFLLALPVVSPTVTHMGQSEKEGEREETMFTVYSAVNRAGYEKEIGETSHLEMSGAASMAEPQTVWLLKSDNNGAKMKSKPFGS</sequence>
<reference evidence="1" key="1">
    <citation type="submission" date="2020-03" db="EMBL/GenBank/DDBJ databases">
        <authorList>
            <person name="Weist P."/>
        </authorList>
    </citation>
    <scope>NUCLEOTIDE SEQUENCE</scope>
</reference>